<dbReference type="EMBL" id="CP001819">
    <property type="protein sequence ID" value="ACZ21424.1"/>
    <property type="molecule type" value="Genomic_DNA"/>
</dbReference>
<gene>
    <name evidence="3" type="ordered locus">Sked_14880</name>
</gene>
<dbReference type="RefSeq" id="WP_012866493.1">
    <property type="nucleotide sequence ID" value="NC_013521.1"/>
</dbReference>
<feature type="region of interest" description="Disordered" evidence="1">
    <location>
        <begin position="1"/>
        <end position="20"/>
    </location>
</feature>
<feature type="transmembrane region" description="Helical" evidence="2">
    <location>
        <begin position="27"/>
        <end position="47"/>
    </location>
</feature>
<dbReference type="HOGENOM" id="CLU_2397887_0_0_11"/>
<evidence type="ECO:0000256" key="2">
    <source>
        <dbReference type="SAM" id="Phobius"/>
    </source>
</evidence>
<dbReference type="AlphaFoldDB" id="D1BFR3"/>
<sequence length="93" mass="9536">MTYDAKSPVPGDGRPARPTGIDGLAQLRPAVAIGLAVLGLAFLAFGILQGQLWAGAVGVVLLVDSALLRYLSTRARRAPRADGTCPGKTPGLL</sequence>
<keyword evidence="2" id="KW-0812">Transmembrane</keyword>
<name>D1BFR3_SANKS</name>
<organism evidence="3 4">
    <name type="scientific">Sanguibacter keddieii (strain ATCC 51767 / DSM 10542 / NCFB 3025 / ST-74)</name>
    <dbReference type="NCBI Taxonomy" id="446469"/>
    <lineage>
        <taxon>Bacteria</taxon>
        <taxon>Bacillati</taxon>
        <taxon>Actinomycetota</taxon>
        <taxon>Actinomycetes</taxon>
        <taxon>Micrococcales</taxon>
        <taxon>Sanguibacteraceae</taxon>
        <taxon>Sanguibacter</taxon>
    </lineage>
</organism>
<evidence type="ECO:0000256" key="1">
    <source>
        <dbReference type="SAM" id="MobiDB-lite"/>
    </source>
</evidence>
<keyword evidence="2" id="KW-0472">Membrane</keyword>
<evidence type="ECO:0000313" key="3">
    <source>
        <dbReference type="EMBL" id="ACZ21424.1"/>
    </source>
</evidence>
<feature type="transmembrane region" description="Helical" evidence="2">
    <location>
        <begin position="53"/>
        <end position="71"/>
    </location>
</feature>
<evidence type="ECO:0000313" key="4">
    <source>
        <dbReference type="Proteomes" id="UP000000322"/>
    </source>
</evidence>
<keyword evidence="4" id="KW-1185">Reference proteome</keyword>
<protein>
    <submittedName>
        <fullName evidence="3">Uncharacterized protein</fullName>
    </submittedName>
</protein>
<proteinExistence type="predicted"/>
<accession>D1BFR3</accession>
<dbReference type="Proteomes" id="UP000000322">
    <property type="component" value="Chromosome"/>
</dbReference>
<keyword evidence="2" id="KW-1133">Transmembrane helix</keyword>
<dbReference type="KEGG" id="ske:Sked_14880"/>
<reference evidence="3 4" key="1">
    <citation type="journal article" date="2009" name="Stand. Genomic Sci.">
        <title>Complete genome sequence of Sanguibacter keddieii type strain (ST-74).</title>
        <authorList>
            <person name="Ivanova N."/>
            <person name="Sikorski J."/>
            <person name="Sims D."/>
            <person name="Brettin T."/>
            <person name="Detter J.C."/>
            <person name="Han C."/>
            <person name="Lapidus A."/>
            <person name="Copeland A."/>
            <person name="Glavina Del Rio T."/>
            <person name="Nolan M."/>
            <person name="Chen F."/>
            <person name="Lucas S."/>
            <person name="Tice H."/>
            <person name="Cheng J.F."/>
            <person name="Bruce D."/>
            <person name="Goodwin L."/>
            <person name="Pitluck S."/>
            <person name="Pati A."/>
            <person name="Mavromatis K."/>
            <person name="Chen A."/>
            <person name="Palaniappan K."/>
            <person name="D'haeseleer P."/>
            <person name="Chain P."/>
            <person name="Bristow J."/>
            <person name="Eisen J.A."/>
            <person name="Markowitz V."/>
            <person name="Hugenholtz P."/>
            <person name="Goker M."/>
            <person name="Pukall R."/>
            <person name="Klenk H.P."/>
            <person name="Kyrpides N.C."/>
        </authorList>
    </citation>
    <scope>NUCLEOTIDE SEQUENCE [LARGE SCALE GENOMIC DNA]</scope>
    <source>
        <strain evidence="4">ATCC 51767 / DSM 10542 / NCFB 3025 / ST-74</strain>
    </source>
</reference>